<dbReference type="Gene3D" id="3.30.499.10">
    <property type="entry name" value="Aconitase, domain 3"/>
    <property type="match status" value="1"/>
</dbReference>
<dbReference type="OrthoDB" id="2224430at2759"/>
<sequence length="117" mass="13310">MLRRFLIGKRLVPDRLKSHLSLPESCFLQDFTGVPAVIDLACMRDAVNNMGGDSNKVVYWFIYVCKLVQDLVIDHSAEVDVARLDKAVEANMELEFRRHKKDLLFSNGDPKHSTTCS</sequence>
<reference evidence="4 5" key="1">
    <citation type="submission" date="2019-08" db="EMBL/GenBank/DDBJ databases">
        <title>Draft genome sequences of two oriental melons (Cucumis melo L. var makuwa).</title>
        <authorList>
            <person name="Kwon S.-Y."/>
        </authorList>
    </citation>
    <scope>NUCLEOTIDE SEQUENCE [LARGE SCALE GENOMIC DNA]</scope>
    <source>
        <strain evidence="5">cv. Chang Bougi</strain>
        <strain evidence="4">cv. SW 3</strain>
        <tissue evidence="2">Leaf</tissue>
    </source>
</reference>
<evidence type="ECO:0000313" key="5">
    <source>
        <dbReference type="Proteomes" id="UP000321947"/>
    </source>
</evidence>
<dbReference type="InterPro" id="IPR015931">
    <property type="entry name" value="Acnase/IPM_dHydase_lsu_aba_1/3"/>
</dbReference>
<proteinExistence type="predicted"/>
<dbReference type="PANTHER" id="PTHR11670">
    <property type="entry name" value="ACONITASE/IRON-RESPONSIVE ELEMENT FAMILY MEMBER"/>
    <property type="match status" value="1"/>
</dbReference>
<comment type="caution">
    <text evidence="2">The sequence shown here is derived from an EMBL/GenBank/DDBJ whole genome shotgun (WGS) entry which is preliminary data.</text>
</comment>
<dbReference type="SUPFAM" id="SSF53732">
    <property type="entry name" value="Aconitase iron-sulfur domain"/>
    <property type="match status" value="1"/>
</dbReference>
<dbReference type="Proteomes" id="UP000321947">
    <property type="component" value="Unassembled WGS sequence"/>
</dbReference>
<gene>
    <name evidence="3" type="ORF">E5676_scaffold139G00480</name>
    <name evidence="2" type="ORF">E6C27_scaffold344G00460</name>
</gene>
<evidence type="ECO:0000313" key="4">
    <source>
        <dbReference type="Proteomes" id="UP000321393"/>
    </source>
</evidence>
<dbReference type="InterPro" id="IPR006249">
    <property type="entry name" value="Aconitase/IRP2"/>
</dbReference>
<evidence type="ECO:0000256" key="1">
    <source>
        <dbReference type="ARBA" id="ARBA00023004"/>
    </source>
</evidence>
<evidence type="ECO:0000313" key="2">
    <source>
        <dbReference type="EMBL" id="KAA0052938.1"/>
    </source>
</evidence>
<dbReference type="AlphaFoldDB" id="A0A5A7UCM1"/>
<accession>A0A5A7UCM1</accession>
<dbReference type="EMBL" id="SSTD01010811">
    <property type="protein sequence ID" value="TYK11395.1"/>
    <property type="molecule type" value="Genomic_DNA"/>
</dbReference>
<dbReference type="EMBL" id="SSTE01009989">
    <property type="protein sequence ID" value="KAA0052938.1"/>
    <property type="molecule type" value="Genomic_DNA"/>
</dbReference>
<dbReference type="STRING" id="1194695.A0A5A7UCM1"/>
<keyword evidence="1" id="KW-0408">Iron</keyword>
<dbReference type="InterPro" id="IPR036008">
    <property type="entry name" value="Aconitase_4Fe-4S_dom"/>
</dbReference>
<name>A0A5A7UCM1_CUCMM</name>
<evidence type="ECO:0000313" key="3">
    <source>
        <dbReference type="EMBL" id="TYK11395.1"/>
    </source>
</evidence>
<organism evidence="2 4">
    <name type="scientific">Cucumis melo var. makuwa</name>
    <name type="common">Oriental melon</name>
    <dbReference type="NCBI Taxonomy" id="1194695"/>
    <lineage>
        <taxon>Eukaryota</taxon>
        <taxon>Viridiplantae</taxon>
        <taxon>Streptophyta</taxon>
        <taxon>Embryophyta</taxon>
        <taxon>Tracheophyta</taxon>
        <taxon>Spermatophyta</taxon>
        <taxon>Magnoliopsida</taxon>
        <taxon>eudicotyledons</taxon>
        <taxon>Gunneridae</taxon>
        <taxon>Pentapetalae</taxon>
        <taxon>rosids</taxon>
        <taxon>fabids</taxon>
        <taxon>Cucurbitales</taxon>
        <taxon>Cucurbitaceae</taxon>
        <taxon>Benincaseae</taxon>
        <taxon>Cucumis</taxon>
    </lineage>
</organism>
<dbReference type="Proteomes" id="UP000321393">
    <property type="component" value="Unassembled WGS sequence"/>
</dbReference>
<protein>
    <submittedName>
        <fullName evidence="2">Aconitase/3-isopropylmalate dehydratase large subunit, alpha/beta/alpha</fullName>
    </submittedName>
</protein>